<dbReference type="Pfam" id="PF01074">
    <property type="entry name" value="Glyco_hydro_38N"/>
    <property type="match status" value="1"/>
</dbReference>
<dbReference type="GO" id="GO:0004559">
    <property type="term" value="F:alpha-mannosidase activity"/>
    <property type="evidence" value="ECO:0007669"/>
    <property type="project" value="InterPro"/>
</dbReference>
<dbReference type="PANTHER" id="PTHR11607:SF3">
    <property type="entry name" value="LYSOSOMAL ALPHA-MANNOSIDASE"/>
    <property type="match status" value="1"/>
</dbReference>
<dbReference type="InterPro" id="IPR028995">
    <property type="entry name" value="Glyco_hydro_57/38_cen_sf"/>
</dbReference>
<dbReference type="SUPFAM" id="SSF74650">
    <property type="entry name" value="Galactose mutarotase-like"/>
    <property type="match status" value="1"/>
</dbReference>
<dbReference type="Gene3D" id="1.20.1270.50">
    <property type="entry name" value="Glycoside hydrolase family 38, central domain"/>
    <property type="match status" value="2"/>
</dbReference>
<evidence type="ECO:0000256" key="3">
    <source>
        <dbReference type="ARBA" id="ARBA00022801"/>
    </source>
</evidence>
<dbReference type="InterPro" id="IPR048534">
    <property type="entry name" value="Man2a1-like_dom"/>
</dbReference>
<proteinExistence type="inferred from homology"/>
<keyword evidence="4 7" id="KW-0862">Zinc</keyword>
<dbReference type="GO" id="GO:0030246">
    <property type="term" value="F:carbohydrate binding"/>
    <property type="evidence" value="ECO:0007669"/>
    <property type="project" value="InterPro"/>
</dbReference>
<evidence type="ECO:0000256" key="1">
    <source>
        <dbReference type="ARBA" id="ARBA00009792"/>
    </source>
</evidence>
<dbReference type="InterPro" id="IPR011013">
    <property type="entry name" value="Gal_mutarotase_sf_dom"/>
</dbReference>
<keyword evidence="10" id="KW-1185">Reference proteome</keyword>
<evidence type="ECO:0000313" key="9">
    <source>
        <dbReference type="EMBL" id="KAK2181516.1"/>
    </source>
</evidence>
<dbReference type="Pfam" id="PF21260">
    <property type="entry name" value="Laman-like_dom"/>
    <property type="match status" value="1"/>
</dbReference>
<dbReference type="InterPro" id="IPR015341">
    <property type="entry name" value="Glyco_hydro_38_cen"/>
</dbReference>
<evidence type="ECO:0000259" key="8">
    <source>
        <dbReference type="SMART" id="SM00872"/>
    </source>
</evidence>
<keyword evidence="2 7" id="KW-0479">Metal-binding</keyword>
<comment type="caution">
    <text evidence="9">The sequence shown here is derived from an EMBL/GenBank/DDBJ whole genome shotgun (WGS) entry which is preliminary data.</text>
</comment>
<comment type="similarity">
    <text evidence="1 7">Belongs to the glycosyl hydrolase 38 family.</text>
</comment>
<organism evidence="9 10">
    <name type="scientific">Ridgeia piscesae</name>
    <name type="common">Tubeworm</name>
    <dbReference type="NCBI Taxonomy" id="27915"/>
    <lineage>
        <taxon>Eukaryota</taxon>
        <taxon>Metazoa</taxon>
        <taxon>Spiralia</taxon>
        <taxon>Lophotrochozoa</taxon>
        <taxon>Annelida</taxon>
        <taxon>Polychaeta</taxon>
        <taxon>Sedentaria</taxon>
        <taxon>Canalipalpata</taxon>
        <taxon>Sabellida</taxon>
        <taxon>Siboglinidae</taxon>
        <taxon>Ridgeia</taxon>
    </lineage>
</organism>
<dbReference type="InterPro" id="IPR037094">
    <property type="entry name" value="Glyco_hydro_38_cen_sf"/>
</dbReference>
<dbReference type="Gene3D" id="2.60.40.1180">
    <property type="entry name" value="Golgi alpha-mannosidase II"/>
    <property type="match status" value="1"/>
</dbReference>
<protein>
    <recommendedName>
        <fullName evidence="7">Alpha-mannosidase</fullName>
        <ecNumber evidence="7">3.2.1.-</ecNumber>
    </recommendedName>
</protein>
<dbReference type="InterPro" id="IPR011682">
    <property type="entry name" value="Glyco_hydro_38_C"/>
</dbReference>
<dbReference type="SUPFAM" id="SSF88713">
    <property type="entry name" value="Glycoside hydrolase/deacetylase"/>
    <property type="match status" value="1"/>
</dbReference>
<dbReference type="PANTHER" id="PTHR11607">
    <property type="entry name" value="ALPHA-MANNOSIDASE"/>
    <property type="match status" value="1"/>
</dbReference>
<dbReference type="SMART" id="SM00872">
    <property type="entry name" value="Alpha-mann_mid"/>
    <property type="match status" value="1"/>
</dbReference>
<evidence type="ECO:0000256" key="4">
    <source>
        <dbReference type="ARBA" id="ARBA00022833"/>
    </source>
</evidence>
<accession>A0AAD9L1X1</accession>
<dbReference type="Gene3D" id="3.20.110.10">
    <property type="entry name" value="Glycoside hydrolase 38, N terminal domain"/>
    <property type="match status" value="1"/>
</dbReference>
<dbReference type="InterPro" id="IPR000602">
    <property type="entry name" value="Glyco_hydro_38_N"/>
</dbReference>
<dbReference type="Proteomes" id="UP001209878">
    <property type="component" value="Unassembled WGS sequence"/>
</dbReference>
<dbReference type="FunFam" id="1.20.1270.50:FF:000003">
    <property type="entry name" value="Alpha-mannosidase"/>
    <property type="match status" value="1"/>
</dbReference>
<keyword evidence="6 7" id="KW-0326">Glycosidase</keyword>
<keyword evidence="5" id="KW-1015">Disulfide bond</keyword>
<keyword evidence="3 7" id="KW-0378">Hydrolase</keyword>
<dbReference type="FunFam" id="2.60.40.1180:FF:000018">
    <property type="entry name" value="Alpha-mannosidase"/>
    <property type="match status" value="1"/>
</dbReference>
<dbReference type="GO" id="GO:0006013">
    <property type="term" value="P:mannose metabolic process"/>
    <property type="evidence" value="ECO:0007669"/>
    <property type="project" value="InterPro"/>
</dbReference>
<evidence type="ECO:0000256" key="7">
    <source>
        <dbReference type="RuleBase" id="RU361199"/>
    </source>
</evidence>
<reference evidence="9" key="1">
    <citation type="journal article" date="2023" name="Mol. Biol. Evol.">
        <title>Third-Generation Sequencing Reveals the Adaptive Role of the Epigenome in Three Deep-Sea Polychaetes.</title>
        <authorList>
            <person name="Perez M."/>
            <person name="Aroh O."/>
            <person name="Sun Y."/>
            <person name="Lan Y."/>
            <person name="Juniper S.K."/>
            <person name="Young C.R."/>
            <person name="Angers B."/>
            <person name="Qian P.Y."/>
        </authorList>
    </citation>
    <scope>NUCLEOTIDE SEQUENCE</scope>
    <source>
        <strain evidence="9">R07B-5</strain>
    </source>
</reference>
<dbReference type="Pfam" id="PF09261">
    <property type="entry name" value="Alpha-mann_mid"/>
    <property type="match status" value="1"/>
</dbReference>
<comment type="cofactor">
    <cofactor evidence="7">
        <name>Zn(2+)</name>
        <dbReference type="ChEBI" id="CHEBI:29105"/>
    </cofactor>
    <text evidence="7">Binds 1 zinc ion per subunit.</text>
</comment>
<dbReference type="InterPro" id="IPR050843">
    <property type="entry name" value="Glycosyl_Hydrlase_38"/>
</dbReference>
<dbReference type="EC" id="3.2.1.-" evidence="7"/>
<dbReference type="AlphaFoldDB" id="A0AAD9L1X1"/>
<name>A0AAD9L1X1_RIDPI</name>
<dbReference type="GO" id="GO:0005764">
    <property type="term" value="C:lysosome"/>
    <property type="evidence" value="ECO:0007669"/>
    <property type="project" value="TreeGrafter"/>
</dbReference>
<evidence type="ECO:0000256" key="2">
    <source>
        <dbReference type="ARBA" id="ARBA00022723"/>
    </source>
</evidence>
<dbReference type="GO" id="GO:0046872">
    <property type="term" value="F:metal ion binding"/>
    <property type="evidence" value="ECO:0007669"/>
    <property type="project" value="UniProtKB-KW"/>
</dbReference>
<evidence type="ECO:0000256" key="6">
    <source>
        <dbReference type="ARBA" id="ARBA00023295"/>
    </source>
</evidence>
<sequence length="507" mass="56263">MLTMGGDFWYEAAHINFKNMDKLIQYVNNRQVKGSKVNVLYSTPSCYLYALNKANHTYTTKTDDFFPYAIRGHTFLTGYFTSRPALKGYIRQCNNFLQVCKQLDVLADLEAKHGSKQKLALFKKAMGVAQHHDAVSGTEQEHVARDYAKRLATGAAAAQEVVNSAYGKILPRPGVKSTAPVQHFCNLLNVSTCEFTESNKNFTVTVFNPIGRPVTWWVTIPVTQPAYSVLGPEATTVAAQVVPLSPQTRAIPAFNGSKATGELVFQVQLPPLGLKTFFVEASMKFNTWREETSEINVGDSQRDVIIKNQYLSVTVDGSTGLLKSVTNLKSSVTACVQQSLMYYKAFKGGNTSDKTQASGAYVFRPNGSDPVVIGDSIKVQVIKGSRVQEIRQVFSDWASQVIRLYADERHIEIEWTVGPIPVRDGIGKEVISRFTSNLSSQSDFYTDANGRQILKRTRDYRPTWTLNQTEEVAGNYYPVNSRIFIRVSSVKGWKATTTLSTVGSSLG</sequence>
<dbReference type="Gene3D" id="2.70.98.30">
    <property type="entry name" value="Golgi alpha-mannosidase II, domain 4"/>
    <property type="match status" value="1"/>
</dbReference>
<dbReference type="InterPro" id="IPR027291">
    <property type="entry name" value="Glyco_hydro_38_N_sf"/>
</dbReference>
<dbReference type="Pfam" id="PF07748">
    <property type="entry name" value="Glyco_hydro_38C"/>
    <property type="match status" value="1"/>
</dbReference>
<gene>
    <name evidence="9" type="ORF">NP493_395g01014</name>
</gene>
<dbReference type="InterPro" id="IPR013780">
    <property type="entry name" value="Glyco_hydro_b"/>
</dbReference>
<evidence type="ECO:0000256" key="5">
    <source>
        <dbReference type="ARBA" id="ARBA00023157"/>
    </source>
</evidence>
<dbReference type="SUPFAM" id="SSF88688">
    <property type="entry name" value="Families 57/38 glycoside transferase middle domain"/>
    <property type="match status" value="1"/>
</dbReference>
<dbReference type="InterPro" id="IPR011330">
    <property type="entry name" value="Glyco_hydro/deAcase_b/a-brl"/>
</dbReference>
<dbReference type="EMBL" id="JAODUO010000393">
    <property type="protein sequence ID" value="KAK2181516.1"/>
    <property type="molecule type" value="Genomic_DNA"/>
</dbReference>
<evidence type="ECO:0000313" key="10">
    <source>
        <dbReference type="Proteomes" id="UP001209878"/>
    </source>
</evidence>
<feature type="domain" description="Glycoside hydrolase family 38 central" evidence="8">
    <location>
        <begin position="74"/>
        <end position="151"/>
    </location>
</feature>
<dbReference type="FunFam" id="1.20.1270.50:FF:000002">
    <property type="entry name" value="Alpha-mannosidase"/>
    <property type="match status" value="1"/>
</dbReference>